<evidence type="ECO:0000256" key="1">
    <source>
        <dbReference type="SAM" id="MobiDB-lite"/>
    </source>
</evidence>
<accession>A0A8K0EYJ3</accession>
<dbReference type="EMBL" id="OV696691">
    <property type="protein sequence ID" value="CAH1267916.1"/>
    <property type="molecule type" value="Genomic_DNA"/>
</dbReference>
<gene>
    <name evidence="2" type="primary">Hypp3810</name>
    <name evidence="2" type="ORF">BLAG_LOCUS21061</name>
</gene>
<keyword evidence="3" id="KW-1185">Reference proteome</keyword>
<evidence type="ECO:0000313" key="2">
    <source>
        <dbReference type="EMBL" id="CAH1267916.1"/>
    </source>
</evidence>
<sequence>MIGRVAPFVCSRENNLVERESQCHRSADPRRLPGGGVSTKMDKIHRFCGILKVVLLSLAGQHAAAKKSSDYVRNGMVRTGSVALPAAGGSNRFGSARTGVAGPPNRRRGTPEPASRDPRTGGSHSNKSPRPV</sequence>
<name>A0A8K0EYJ3_BRALA</name>
<protein>
    <submittedName>
        <fullName evidence="2">Hypp3810 protein</fullName>
    </submittedName>
</protein>
<dbReference type="AlphaFoldDB" id="A0A8K0EYJ3"/>
<evidence type="ECO:0000313" key="3">
    <source>
        <dbReference type="Proteomes" id="UP000838412"/>
    </source>
</evidence>
<feature type="region of interest" description="Disordered" evidence="1">
    <location>
        <begin position="82"/>
        <end position="132"/>
    </location>
</feature>
<proteinExistence type="predicted"/>
<feature type="compositionally biased region" description="Polar residues" evidence="1">
    <location>
        <begin position="122"/>
        <end position="132"/>
    </location>
</feature>
<reference evidence="2" key="1">
    <citation type="submission" date="2022-01" db="EMBL/GenBank/DDBJ databases">
        <authorList>
            <person name="Braso-Vives M."/>
        </authorList>
    </citation>
    <scope>NUCLEOTIDE SEQUENCE</scope>
</reference>
<organism evidence="2 3">
    <name type="scientific">Branchiostoma lanceolatum</name>
    <name type="common">Common lancelet</name>
    <name type="synonym">Amphioxus lanceolatum</name>
    <dbReference type="NCBI Taxonomy" id="7740"/>
    <lineage>
        <taxon>Eukaryota</taxon>
        <taxon>Metazoa</taxon>
        <taxon>Chordata</taxon>
        <taxon>Cephalochordata</taxon>
        <taxon>Leptocardii</taxon>
        <taxon>Amphioxiformes</taxon>
        <taxon>Branchiostomatidae</taxon>
        <taxon>Branchiostoma</taxon>
    </lineage>
</organism>
<dbReference type="Proteomes" id="UP000838412">
    <property type="component" value="Chromosome 6"/>
</dbReference>